<name>A0AAV6YWT6_ENGPU</name>
<keyword evidence="4" id="KW-1185">Reference proteome</keyword>
<comment type="caution">
    <text evidence="3">The sequence shown here is derived from an EMBL/GenBank/DDBJ whole genome shotgun (WGS) entry which is preliminary data.</text>
</comment>
<evidence type="ECO:0000313" key="3">
    <source>
        <dbReference type="EMBL" id="KAG8540325.1"/>
    </source>
</evidence>
<sequence length="721" mass="81005">MHYHPSPQAYTQQETHKCQQLQLALSALQGDVLRLERELQTSHRERDTLQMELNLEKARNESEKVRIESEHKMRLEEVITERLSALHDESAQHLCTVREQHRKQLLELTSQHEAELCSQMSQFKAELQERERRHRDLVMDYELKLSHSEERCLELSRTLHRLESERAKMLSQLQDVMKSHWSQALRVLSAKVPSESSSVGAPHQLMEDSEPAMSQLAREGVYGEESSVQARQGTVGGGKPNQQLRENIGSHNENDGHLQRSRLQDIATGSRHLEDSQGSNQGGSRPLTDSSGSDLINFSRITDERSQSLIGSSSAKDSNLRFMGDGVSNKTKNTDVQVSLSDVQLSDNIGQLGTVDTTSLFSRGSFKNGDLQTLREMIADDVIRKYLADQYMRESYGRVTVDKSQYLSHQEMTDQNKNSSAYSVTRNETLGHGGHQIEGLHQSLMGGRKQDYSERSILSSMDSRQIKNFSALSFTGAPTQNLRDSTTVQIHNHAKEAANRTTAGGSNQLSEPGTYLSSDRAPLSMPNLSPISKVSFQGHGRGSRIPSTYREDKISHQPGRGVSDPEESFYPMQVEELSHSFSSHHGFLPLEANPDVTMTGNVATTLPKTFPEHPFHDEPPNKSQETSSSHWDGEDQATPNPILQYYIRMLLDRTPGDPLNELDKDITALPHPLGSREEQPYLRPDEKEQEVSKLPTNPKKIPPKGPEAVKKEVSVLKVVDY</sequence>
<feature type="compositionally biased region" description="Basic and acidic residues" evidence="2">
    <location>
        <begin position="674"/>
        <end position="691"/>
    </location>
</feature>
<feature type="compositionally biased region" description="Polar residues" evidence="2">
    <location>
        <begin position="621"/>
        <end position="630"/>
    </location>
</feature>
<dbReference type="GO" id="GO:0007099">
    <property type="term" value="P:centriole replication"/>
    <property type="evidence" value="ECO:0007669"/>
    <property type="project" value="InterPro"/>
</dbReference>
<dbReference type="EMBL" id="WNYA01010802">
    <property type="protein sequence ID" value="KAG8540325.1"/>
    <property type="molecule type" value="Genomic_DNA"/>
</dbReference>
<accession>A0AAV6YWT6</accession>
<dbReference type="GO" id="GO:0051299">
    <property type="term" value="P:centrosome separation"/>
    <property type="evidence" value="ECO:0007669"/>
    <property type="project" value="TreeGrafter"/>
</dbReference>
<feature type="region of interest" description="Disordered" evidence="2">
    <location>
        <begin position="193"/>
        <end position="295"/>
    </location>
</feature>
<keyword evidence="1" id="KW-0175">Coiled coil</keyword>
<feature type="coiled-coil region" evidence="1">
    <location>
        <begin position="18"/>
        <end position="68"/>
    </location>
</feature>
<feature type="region of interest" description="Disordered" evidence="2">
    <location>
        <begin position="533"/>
        <end position="567"/>
    </location>
</feature>
<dbReference type="PANTHER" id="PTHR34439">
    <property type="entry name" value="CENTROBIN"/>
    <property type="match status" value="1"/>
</dbReference>
<dbReference type="GO" id="GO:0005814">
    <property type="term" value="C:centriole"/>
    <property type="evidence" value="ECO:0007669"/>
    <property type="project" value="TreeGrafter"/>
</dbReference>
<proteinExistence type="predicted"/>
<feature type="compositionally biased region" description="Basic and acidic residues" evidence="2">
    <location>
        <begin position="610"/>
        <end position="620"/>
    </location>
</feature>
<evidence type="ECO:0000256" key="1">
    <source>
        <dbReference type="SAM" id="Coils"/>
    </source>
</evidence>
<dbReference type="Proteomes" id="UP000824782">
    <property type="component" value="Unassembled WGS sequence"/>
</dbReference>
<evidence type="ECO:0000256" key="2">
    <source>
        <dbReference type="SAM" id="MobiDB-lite"/>
    </source>
</evidence>
<reference evidence="3" key="1">
    <citation type="thesis" date="2020" institute="ProQuest LLC" country="789 East Eisenhower Parkway, Ann Arbor, MI, USA">
        <title>Comparative Genomics and Chromosome Evolution.</title>
        <authorList>
            <person name="Mudd A.B."/>
        </authorList>
    </citation>
    <scope>NUCLEOTIDE SEQUENCE</scope>
    <source>
        <strain evidence="3">237g6f4</strain>
        <tissue evidence="3">Blood</tissue>
    </source>
</reference>
<feature type="region of interest" description="Disordered" evidence="2">
    <location>
        <begin position="661"/>
        <end position="708"/>
    </location>
</feature>
<dbReference type="AlphaFoldDB" id="A0AAV6YWT6"/>
<feature type="region of interest" description="Disordered" evidence="2">
    <location>
        <begin position="604"/>
        <end position="638"/>
    </location>
</feature>
<protein>
    <submittedName>
        <fullName evidence="3">Uncharacterized protein</fullName>
    </submittedName>
</protein>
<feature type="compositionally biased region" description="Polar residues" evidence="2">
    <location>
        <begin position="240"/>
        <end position="251"/>
    </location>
</feature>
<dbReference type="PANTHER" id="PTHR34439:SF1">
    <property type="entry name" value="CENTROBIN"/>
    <property type="match status" value="1"/>
</dbReference>
<organism evidence="3 4">
    <name type="scientific">Engystomops pustulosus</name>
    <name type="common">Tungara frog</name>
    <name type="synonym">Physalaemus pustulosus</name>
    <dbReference type="NCBI Taxonomy" id="76066"/>
    <lineage>
        <taxon>Eukaryota</taxon>
        <taxon>Metazoa</taxon>
        <taxon>Chordata</taxon>
        <taxon>Craniata</taxon>
        <taxon>Vertebrata</taxon>
        <taxon>Euteleostomi</taxon>
        <taxon>Amphibia</taxon>
        <taxon>Batrachia</taxon>
        <taxon>Anura</taxon>
        <taxon>Neobatrachia</taxon>
        <taxon>Hyloidea</taxon>
        <taxon>Leptodactylidae</taxon>
        <taxon>Leiuperinae</taxon>
        <taxon>Engystomops</taxon>
    </lineage>
</organism>
<feature type="coiled-coil region" evidence="1">
    <location>
        <begin position="145"/>
        <end position="179"/>
    </location>
</feature>
<feature type="compositionally biased region" description="Polar residues" evidence="2">
    <location>
        <begin position="499"/>
        <end position="516"/>
    </location>
</feature>
<feature type="region of interest" description="Disordered" evidence="2">
    <location>
        <begin position="497"/>
        <end position="516"/>
    </location>
</feature>
<evidence type="ECO:0000313" key="4">
    <source>
        <dbReference type="Proteomes" id="UP000824782"/>
    </source>
</evidence>
<gene>
    <name evidence="3" type="ORF">GDO81_019484</name>
</gene>
<dbReference type="GO" id="GO:1902017">
    <property type="term" value="P:regulation of cilium assembly"/>
    <property type="evidence" value="ECO:0007669"/>
    <property type="project" value="InterPro"/>
</dbReference>
<dbReference type="GO" id="GO:1902410">
    <property type="term" value="P:mitotic cytokinetic process"/>
    <property type="evidence" value="ECO:0007669"/>
    <property type="project" value="TreeGrafter"/>
</dbReference>
<feature type="compositionally biased region" description="Polar residues" evidence="2">
    <location>
        <begin position="276"/>
        <end position="295"/>
    </location>
</feature>
<dbReference type="GO" id="GO:0005813">
    <property type="term" value="C:centrosome"/>
    <property type="evidence" value="ECO:0007669"/>
    <property type="project" value="TreeGrafter"/>
</dbReference>
<dbReference type="InterPro" id="IPR038923">
    <property type="entry name" value="Centrobin"/>
</dbReference>